<name>A0A1I4T364_PSUAM</name>
<dbReference type="STRING" id="260086.SAMN05216207_100273"/>
<dbReference type="Proteomes" id="UP000199614">
    <property type="component" value="Unassembled WGS sequence"/>
</dbReference>
<organism evidence="2 3">
    <name type="scientific">Pseudonocardia ammonioxydans</name>
    <dbReference type="NCBI Taxonomy" id="260086"/>
    <lineage>
        <taxon>Bacteria</taxon>
        <taxon>Bacillati</taxon>
        <taxon>Actinomycetota</taxon>
        <taxon>Actinomycetes</taxon>
        <taxon>Pseudonocardiales</taxon>
        <taxon>Pseudonocardiaceae</taxon>
        <taxon>Pseudonocardia</taxon>
    </lineage>
</organism>
<keyword evidence="3" id="KW-1185">Reference proteome</keyword>
<dbReference type="Gene3D" id="3.40.50.1820">
    <property type="entry name" value="alpha/beta hydrolase"/>
    <property type="match status" value="1"/>
</dbReference>
<dbReference type="Pfam" id="PF12697">
    <property type="entry name" value="Abhydrolase_6"/>
    <property type="match status" value="1"/>
</dbReference>
<dbReference type="InterPro" id="IPR029058">
    <property type="entry name" value="AB_hydrolase_fold"/>
</dbReference>
<dbReference type="OrthoDB" id="27092at2"/>
<dbReference type="InterPro" id="IPR000073">
    <property type="entry name" value="AB_hydrolase_1"/>
</dbReference>
<gene>
    <name evidence="2" type="ORF">SAMN05216207_100273</name>
</gene>
<dbReference type="InterPro" id="IPR050228">
    <property type="entry name" value="Carboxylesterase_BioH"/>
</dbReference>
<dbReference type="GO" id="GO:0003824">
    <property type="term" value="F:catalytic activity"/>
    <property type="evidence" value="ECO:0007669"/>
    <property type="project" value="UniProtKB-ARBA"/>
</dbReference>
<dbReference type="PANTHER" id="PTHR43194">
    <property type="entry name" value="HYDROLASE ALPHA/BETA FOLD FAMILY"/>
    <property type="match status" value="1"/>
</dbReference>
<evidence type="ECO:0000259" key="1">
    <source>
        <dbReference type="Pfam" id="PF12697"/>
    </source>
</evidence>
<evidence type="ECO:0000313" key="2">
    <source>
        <dbReference type="EMBL" id="SFM71053.1"/>
    </source>
</evidence>
<accession>A0A1I4T364</accession>
<proteinExistence type="predicted"/>
<dbReference type="PANTHER" id="PTHR43194:SF5">
    <property type="entry name" value="PIMELOYL-[ACYL-CARRIER PROTEIN] METHYL ESTER ESTERASE"/>
    <property type="match status" value="1"/>
</dbReference>
<dbReference type="RefSeq" id="WP_093336797.1">
    <property type="nucleotide sequence ID" value="NZ_FOUY01000002.1"/>
</dbReference>
<dbReference type="AlphaFoldDB" id="A0A1I4T364"/>
<dbReference type="SUPFAM" id="SSF53474">
    <property type="entry name" value="alpha/beta-Hydrolases"/>
    <property type="match status" value="1"/>
</dbReference>
<protein>
    <submittedName>
        <fullName evidence="2">Pimeloyl-ACP methyl ester carboxylesterase</fullName>
    </submittedName>
</protein>
<feature type="domain" description="AB hydrolase-1" evidence="1">
    <location>
        <begin position="24"/>
        <end position="234"/>
    </location>
</feature>
<dbReference type="EMBL" id="FOUY01000002">
    <property type="protein sequence ID" value="SFM71053.1"/>
    <property type="molecule type" value="Genomic_DNA"/>
</dbReference>
<evidence type="ECO:0000313" key="3">
    <source>
        <dbReference type="Proteomes" id="UP000199614"/>
    </source>
</evidence>
<sequence length="250" mass="26069">MRLPARLRPPDLVRTGGGGPLGCVAVPGLGLSVRGWEPTLARLELPQAAAAVALPAYGVPAAWGSALGPRDTAQRLLDRLDELRAGRTVLLGHSAGCQVVAEAARAAPDRVAALVLVGPTGDPAARPWAALVRRWLRNLPGETPRQVPVLLRDYTYSGMISFARAMDAARRHRLDATLAGLRCPVLLVRGAHDHICPPAFLERLAGRAACPGLVTVPGAAHMAPLTHPQELAAAVRPFLTGTGTGGRATG</sequence>
<reference evidence="2 3" key="1">
    <citation type="submission" date="2016-10" db="EMBL/GenBank/DDBJ databases">
        <authorList>
            <person name="de Groot N.N."/>
        </authorList>
    </citation>
    <scope>NUCLEOTIDE SEQUENCE [LARGE SCALE GENOMIC DNA]</scope>
    <source>
        <strain evidence="2 3">CGMCC 4.1877</strain>
    </source>
</reference>